<organism evidence="1 2">
    <name type="scientific">Glossina austeni</name>
    <name type="common">Savannah tsetse fly</name>
    <dbReference type="NCBI Taxonomy" id="7395"/>
    <lineage>
        <taxon>Eukaryota</taxon>
        <taxon>Metazoa</taxon>
        <taxon>Ecdysozoa</taxon>
        <taxon>Arthropoda</taxon>
        <taxon>Hexapoda</taxon>
        <taxon>Insecta</taxon>
        <taxon>Pterygota</taxon>
        <taxon>Neoptera</taxon>
        <taxon>Endopterygota</taxon>
        <taxon>Diptera</taxon>
        <taxon>Brachycera</taxon>
        <taxon>Muscomorpha</taxon>
        <taxon>Hippoboscoidea</taxon>
        <taxon>Glossinidae</taxon>
        <taxon>Glossina</taxon>
    </lineage>
</organism>
<protein>
    <submittedName>
        <fullName evidence="1">Uncharacterized protein</fullName>
    </submittedName>
</protein>
<keyword evidence="2" id="KW-1185">Reference proteome</keyword>
<name>A0A1A9VT12_GLOAU</name>
<dbReference type="AlphaFoldDB" id="A0A1A9VT12"/>
<evidence type="ECO:0000313" key="2">
    <source>
        <dbReference type="Proteomes" id="UP000078200"/>
    </source>
</evidence>
<sequence length="112" mass="12707">MIIMNRITGLTKYERVRHRESLNSTSKGGIFNLVIPLLHTAVGTHRFKDFLKVVAWLITLTTFFSGNDGNPRTTDSSNGSDSDWGNIPFNSHLALKGKRCDTMHKWEIMLTK</sequence>
<reference evidence="1" key="1">
    <citation type="submission" date="2020-05" db="UniProtKB">
        <authorList>
            <consortium name="EnsemblMetazoa"/>
        </authorList>
    </citation>
    <scope>IDENTIFICATION</scope>
    <source>
        <strain evidence="1">TTRI</strain>
    </source>
</reference>
<dbReference type="EnsemblMetazoa" id="GAUT046524-RA">
    <property type="protein sequence ID" value="GAUT046524-PA"/>
    <property type="gene ID" value="GAUT046524"/>
</dbReference>
<dbReference type="Proteomes" id="UP000078200">
    <property type="component" value="Unassembled WGS sequence"/>
</dbReference>
<accession>A0A1A9VT12</accession>
<evidence type="ECO:0000313" key="1">
    <source>
        <dbReference type="EnsemblMetazoa" id="GAUT046524-PA"/>
    </source>
</evidence>
<dbReference type="VEuPathDB" id="VectorBase:GAUT046524"/>
<proteinExistence type="predicted"/>